<dbReference type="CDD" id="cd00160">
    <property type="entry name" value="RhoGEF"/>
    <property type="match status" value="1"/>
</dbReference>
<dbReference type="GO" id="GO:0005085">
    <property type="term" value="F:guanyl-nucleotide exchange factor activity"/>
    <property type="evidence" value="ECO:0007669"/>
    <property type="project" value="UniProtKB-KW"/>
</dbReference>
<keyword evidence="3" id="KW-0344">Guanine-nucleotide releasing factor</keyword>
<keyword evidence="13" id="KW-1185">Reference proteome</keyword>
<dbReference type="InterPro" id="IPR011011">
    <property type="entry name" value="Znf_FYVE_PHD"/>
</dbReference>
<evidence type="ECO:0000313" key="13">
    <source>
        <dbReference type="Proteomes" id="UP000271974"/>
    </source>
</evidence>
<dbReference type="Pfam" id="PF00621">
    <property type="entry name" value="RhoGEF"/>
    <property type="match status" value="1"/>
</dbReference>
<dbReference type="PANTHER" id="PTHR12673">
    <property type="entry name" value="FACIOGENITAL DYSPLASIA PROTEIN"/>
    <property type="match status" value="1"/>
</dbReference>
<dbReference type="GO" id="GO:0005737">
    <property type="term" value="C:cytoplasm"/>
    <property type="evidence" value="ECO:0007669"/>
    <property type="project" value="TreeGrafter"/>
</dbReference>
<feature type="domain" description="FYVE-type" evidence="11">
    <location>
        <begin position="425"/>
        <end position="484"/>
    </location>
</feature>
<evidence type="ECO:0000256" key="1">
    <source>
        <dbReference type="ARBA" id="ARBA00004245"/>
    </source>
</evidence>
<feature type="compositionally biased region" description="Low complexity" evidence="9">
    <location>
        <begin position="617"/>
        <end position="665"/>
    </location>
</feature>
<dbReference type="InterPro" id="IPR035899">
    <property type="entry name" value="DBL_dom_sf"/>
</dbReference>
<dbReference type="GO" id="GO:0046847">
    <property type="term" value="P:filopodium assembly"/>
    <property type="evidence" value="ECO:0007669"/>
    <property type="project" value="TreeGrafter"/>
</dbReference>
<evidence type="ECO:0000256" key="2">
    <source>
        <dbReference type="ARBA" id="ARBA00022490"/>
    </source>
</evidence>
<dbReference type="STRING" id="188477.A0A3S1BBI1"/>
<dbReference type="PROSITE" id="PS50010">
    <property type="entry name" value="DH_2"/>
    <property type="match status" value="1"/>
</dbReference>
<evidence type="ECO:0000256" key="9">
    <source>
        <dbReference type="SAM" id="MobiDB-lite"/>
    </source>
</evidence>
<keyword evidence="4" id="KW-0479">Metal-binding</keyword>
<evidence type="ECO:0000256" key="6">
    <source>
        <dbReference type="ARBA" id="ARBA00022833"/>
    </source>
</evidence>
<protein>
    <recommendedName>
        <fullName evidence="14">FYVE, RhoGEF and PH domain-containing protein 4</fullName>
    </recommendedName>
</protein>
<dbReference type="GO" id="GO:0008270">
    <property type="term" value="F:zinc ion binding"/>
    <property type="evidence" value="ECO:0007669"/>
    <property type="project" value="UniProtKB-KW"/>
</dbReference>
<dbReference type="Gene3D" id="1.20.900.10">
    <property type="entry name" value="Dbl homology (DH) domain"/>
    <property type="match status" value="1"/>
</dbReference>
<feature type="domain" description="DH" evidence="10">
    <location>
        <begin position="71"/>
        <end position="259"/>
    </location>
</feature>
<dbReference type="InterPro" id="IPR017455">
    <property type="entry name" value="Znf_FYVE-rel"/>
</dbReference>
<dbReference type="PROSITE" id="PS50178">
    <property type="entry name" value="ZF_FYVE"/>
    <property type="match status" value="1"/>
</dbReference>
<dbReference type="AlphaFoldDB" id="A0A3S1BBI1"/>
<evidence type="ECO:0000259" key="10">
    <source>
        <dbReference type="PROSITE" id="PS50010"/>
    </source>
</evidence>
<feature type="region of interest" description="Disordered" evidence="9">
    <location>
        <begin position="1"/>
        <end position="54"/>
    </location>
</feature>
<reference evidence="12 13" key="1">
    <citation type="submission" date="2019-01" db="EMBL/GenBank/DDBJ databases">
        <title>A draft genome assembly of the solar-powered sea slug Elysia chlorotica.</title>
        <authorList>
            <person name="Cai H."/>
            <person name="Li Q."/>
            <person name="Fang X."/>
            <person name="Li J."/>
            <person name="Curtis N.E."/>
            <person name="Altenburger A."/>
            <person name="Shibata T."/>
            <person name="Feng M."/>
            <person name="Maeda T."/>
            <person name="Schwartz J.A."/>
            <person name="Shigenobu S."/>
            <person name="Lundholm N."/>
            <person name="Nishiyama T."/>
            <person name="Yang H."/>
            <person name="Hasebe M."/>
            <person name="Li S."/>
            <person name="Pierce S.K."/>
            <person name="Wang J."/>
        </authorList>
    </citation>
    <scope>NUCLEOTIDE SEQUENCE [LARGE SCALE GENOMIC DNA]</scope>
    <source>
        <strain evidence="12">EC2010</strain>
        <tissue evidence="12">Whole organism of an adult</tissue>
    </source>
</reference>
<evidence type="ECO:0000256" key="4">
    <source>
        <dbReference type="ARBA" id="ARBA00022723"/>
    </source>
</evidence>
<dbReference type="InterPro" id="IPR000219">
    <property type="entry name" value="DH_dom"/>
</dbReference>
<dbReference type="SUPFAM" id="SSF50729">
    <property type="entry name" value="PH domain-like"/>
    <property type="match status" value="2"/>
</dbReference>
<accession>A0A3S1BBI1</accession>
<dbReference type="Gene3D" id="3.30.40.10">
    <property type="entry name" value="Zinc/RING finger domain, C3HC4 (zinc finger)"/>
    <property type="match status" value="1"/>
</dbReference>
<gene>
    <name evidence="12" type="ORF">EGW08_015507</name>
</gene>
<evidence type="ECO:0000259" key="11">
    <source>
        <dbReference type="PROSITE" id="PS50178"/>
    </source>
</evidence>
<evidence type="ECO:0000256" key="7">
    <source>
        <dbReference type="ARBA" id="ARBA00023212"/>
    </source>
</evidence>
<dbReference type="InterPro" id="IPR051092">
    <property type="entry name" value="FYVE_RhoGEF_PH"/>
</dbReference>
<evidence type="ECO:0000256" key="3">
    <source>
        <dbReference type="ARBA" id="ARBA00022658"/>
    </source>
</evidence>
<dbReference type="GO" id="GO:0007010">
    <property type="term" value="P:cytoskeleton organization"/>
    <property type="evidence" value="ECO:0007669"/>
    <property type="project" value="TreeGrafter"/>
</dbReference>
<dbReference type="Pfam" id="PF01363">
    <property type="entry name" value="FYVE"/>
    <property type="match status" value="1"/>
</dbReference>
<evidence type="ECO:0008006" key="14">
    <source>
        <dbReference type="Google" id="ProtNLM"/>
    </source>
</evidence>
<comment type="caution">
    <text evidence="12">The sequence shown here is derived from an EMBL/GenBank/DDBJ whole genome shotgun (WGS) entry which is preliminary data.</text>
</comment>
<dbReference type="InterPro" id="IPR000306">
    <property type="entry name" value="Znf_FYVE"/>
</dbReference>
<evidence type="ECO:0000313" key="12">
    <source>
        <dbReference type="EMBL" id="RUS76727.1"/>
    </source>
</evidence>
<dbReference type="InterPro" id="IPR011993">
    <property type="entry name" value="PH-like_dom_sf"/>
</dbReference>
<dbReference type="SMART" id="SM00325">
    <property type="entry name" value="RhoGEF"/>
    <property type="match status" value="1"/>
</dbReference>
<evidence type="ECO:0000256" key="8">
    <source>
        <dbReference type="PROSITE-ProRule" id="PRU00091"/>
    </source>
</evidence>
<dbReference type="Proteomes" id="UP000271974">
    <property type="component" value="Unassembled WGS sequence"/>
</dbReference>
<proteinExistence type="predicted"/>
<dbReference type="PANTHER" id="PTHR12673:SF241">
    <property type="entry name" value="DH DOMAIN-CONTAINING PROTEIN"/>
    <property type="match status" value="1"/>
</dbReference>
<feature type="region of interest" description="Disordered" evidence="9">
    <location>
        <begin position="609"/>
        <end position="721"/>
    </location>
</feature>
<dbReference type="SUPFAM" id="SSF57903">
    <property type="entry name" value="FYVE/PHD zinc finger"/>
    <property type="match status" value="1"/>
</dbReference>
<dbReference type="SUPFAM" id="SSF48065">
    <property type="entry name" value="DBL homology domain (DH-domain)"/>
    <property type="match status" value="1"/>
</dbReference>
<keyword evidence="5 8" id="KW-0863">Zinc-finger</keyword>
<feature type="non-terminal residue" evidence="12">
    <location>
        <position position="1"/>
    </location>
</feature>
<feature type="non-terminal residue" evidence="12">
    <location>
        <position position="721"/>
    </location>
</feature>
<dbReference type="EMBL" id="RQTK01000640">
    <property type="protein sequence ID" value="RUS76727.1"/>
    <property type="molecule type" value="Genomic_DNA"/>
</dbReference>
<dbReference type="GO" id="GO:0005856">
    <property type="term" value="C:cytoskeleton"/>
    <property type="evidence" value="ECO:0007669"/>
    <property type="project" value="UniProtKB-SubCell"/>
</dbReference>
<dbReference type="SMART" id="SM00233">
    <property type="entry name" value="PH"/>
    <property type="match status" value="2"/>
</dbReference>
<feature type="compositionally biased region" description="Low complexity" evidence="9">
    <location>
        <begin position="1"/>
        <end position="16"/>
    </location>
</feature>
<keyword evidence="2" id="KW-0963">Cytoplasm</keyword>
<name>A0A3S1BBI1_ELYCH</name>
<dbReference type="SMART" id="SM00064">
    <property type="entry name" value="FYVE"/>
    <property type="match status" value="1"/>
</dbReference>
<sequence>VAELFDSSWSDSDSFSNEYAGEQDEDEVEEKAGDTTMVDSKDMSLDEDAETPVASPVVKTAEEKQADLENKRRHIVQELLKTERDYVARLHLLHHVFFFRLDKENRQHAILPADTLSHMFSNIKSIYTFHHDFLLQQIEEKVQNWDKDPRIGYILQQNAPFLKMYSQYIANFDDAMKLIDQWTKKSSKFSNIIKAVQELPESGSLSLQHHMLEPIQRVPRYEMLIKDYMKTLPEDSPDMSDTQAALDLVTKAATHSNWAIKKIELFRKLLDIYQTLKGVSLDFISPTREFVTQGPVTKIAARSGEKMPRQLFLFNDLILVCSQYNALLGTFNVRSQLEMDSIEIKPGNNMNIANTFRVHSKQKSVELLDEDQNGTSFGWEKKISEQLALYKERKKSRPRPDKESINDTNMPESWVGKTAPVWIQDDAATMCMLCEQAFNMMRRRHHCRACGKLCCGSCSNKKAPLQYNKGKIERVCAVCYDIIVNKQPASGADFTDKKKGLLQVKASEPALMSGYVHCSEDNGNSWHRMWLAAHKDFVLYSFKAHEDISAISCRPMPGHEVKQVWDIEGRPQVFSLTHKHRVVSLFQPQNEKQLKRWIAVVGKLVQAELPDESQRQSTNSNGSNTSSEGDTSSKNGDSGASAAVSSSVSSATITSSNSGSSQPDSGCPGDEGGGQSGIDPDLDTEVDQAHLIAGGQSPSHRKDADNISQYDNVEAVISDNE</sequence>
<organism evidence="12 13">
    <name type="scientific">Elysia chlorotica</name>
    <name type="common">Eastern emerald elysia</name>
    <name type="synonym">Sea slug</name>
    <dbReference type="NCBI Taxonomy" id="188477"/>
    <lineage>
        <taxon>Eukaryota</taxon>
        <taxon>Metazoa</taxon>
        <taxon>Spiralia</taxon>
        <taxon>Lophotrochozoa</taxon>
        <taxon>Mollusca</taxon>
        <taxon>Gastropoda</taxon>
        <taxon>Heterobranchia</taxon>
        <taxon>Euthyneura</taxon>
        <taxon>Panpulmonata</taxon>
        <taxon>Sacoglossa</taxon>
        <taxon>Placobranchoidea</taxon>
        <taxon>Plakobranchidae</taxon>
        <taxon>Elysia</taxon>
    </lineage>
</organism>
<dbReference type="InterPro" id="IPR001849">
    <property type="entry name" value="PH_domain"/>
</dbReference>
<comment type="subcellular location">
    <subcellularLocation>
        <location evidence="1">Cytoplasm</location>
        <location evidence="1">Cytoskeleton</location>
    </subcellularLocation>
</comment>
<dbReference type="Gene3D" id="2.30.29.30">
    <property type="entry name" value="Pleckstrin-homology domain (PH domain)/Phosphotyrosine-binding domain (PTB)"/>
    <property type="match status" value="2"/>
</dbReference>
<keyword evidence="7" id="KW-0206">Cytoskeleton</keyword>
<keyword evidence="6" id="KW-0862">Zinc</keyword>
<dbReference type="OrthoDB" id="660555at2759"/>
<evidence type="ECO:0000256" key="5">
    <source>
        <dbReference type="ARBA" id="ARBA00022771"/>
    </source>
</evidence>
<dbReference type="InterPro" id="IPR013083">
    <property type="entry name" value="Znf_RING/FYVE/PHD"/>
</dbReference>
<feature type="region of interest" description="Disordered" evidence="9">
    <location>
        <begin position="391"/>
        <end position="410"/>
    </location>
</feature>